<dbReference type="OrthoDB" id="44867at2759"/>
<dbReference type="AlphaFoldDB" id="A0A0L0D448"/>
<dbReference type="SMART" id="SM00510">
    <property type="entry name" value="TFS2M"/>
    <property type="match status" value="1"/>
</dbReference>
<dbReference type="SUPFAM" id="SSF46942">
    <property type="entry name" value="Elongation factor TFIIS domain 2"/>
    <property type="match status" value="1"/>
</dbReference>
<evidence type="ECO:0000313" key="13">
    <source>
        <dbReference type="Proteomes" id="UP000054408"/>
    </source>
</evidence>
<feature type="domain" description="TFIIS central" evidence="11">
    <location>
        <begin position="144"/>
        <end position="259"/>
    </location>
</feature>
<dbReference type="InterPro" id="IPR035441">
    <property type="entry name" value="TFIIS/LEDGF_dom_sf"/>
</dbReference>
<reference evidence="12 13" key="1">
    <citation type="submission" date="2010-05" db="EMBL/GenBank/DDBJ databases">
        <title>The Genome Sequence of Thecamonas trahens ATCC 50062.</title>
        <authorList>
            <consortium name="The Broad Institute Genome Sequencing Platform"/>
            <person name="Russ C."/>
            <person name="Cuomo C."/>
            <person name="Shea T."/>
            <person name="Young S.K."/>
            <person name="Zeng Q."/>
            <person name="Koehrsen M."/>
            <person name="Haas B."/>
            <person name="Borodovsky M."/>
            <person name="Guigo R."/>
            <person name="Alvarado L."/>
            <person name="Berlin A."/>
            <person name="Bochicchio J."/>
            <person name="Borenstein D."/>
            <person name="Chapman S."/>
            <person name="Chen Z."/>
            <person name="Freedman E."/>
            <person name="Gellesch M."/>
            <person name="Goldberg J."/>
            <person name="Griggs A."/>
            <person name="Gujja S."/>
            <person name="Heilman E."/>
            <person name="Heiman D."/>
            <person name="Hepburn T."/>
            <person name="Howarth C."/>
            <person name="Jen D."/>
            <person name="Larson L."/>
            <person name="Mehta T."/>
            <person name="Park D."/>
            <person name="Pearson M."/>
            <person name="Roberts A."/>
            <person name="Saif S."/>
            <person name="Shenoy N."/>
            <person name="Sisk P."/>
            <person name="Stolte C."/>
            <person name="Sykes S."/>
            <person name="Thomson T."/>
            <person name="Walk T."/>
            <person name="White J."/>
            <person name="Yandava C."/>
            <person name="Burger G."/>
            <person name="Gray M.W."/>
            <person name="Holland P.W.H."/>
            <person name="King N."/>
            <person name="Lang F.B.F."/>
            <person name="Roger A.J."/>
            <person name="Ruiz-Trillo I."/>
            <person name="Lander E."/>
            <person name="Nusbaum C."/>
        </authorList>
    </citation>
    <scope>NUCLEOTIDE SEQUENCE [LARGE SCALE GENOMIC DNA]</scope>
    <source>
        <strain evidence="12 13">ATCC 50062</strain>
    </source>
</reference>
<keyword evidence="2" id="KW-0479">Metal-binding</keyword>
<keyword evidence="12" id="KW-0251">Elongation factor</keyword>
<dbReference type="SMART" id="SM00509">
    <property type="entry name" value="TFS2N"/>
    <property type="match status" value="1"/>
</dbReference>
<dbReference type="InterPro" id="IPR001222">
    <property type="entry name" value="Znf_TFIIS"/>
</dbReference>
<dbReference type="GO" id="GO:0006351">
    <property type="term" value="P:DNA-templated transcription"/>
    <property type="evidence" value="ECO:0007669"/>
    <property type="project" value="InterPro"/>
</dbReference>
<organism evidence="12 13">
    <name type="scientific">Thecamonas trahens ATCC 50062</name>
    <dbReference type="NCBI Taxonomy" id="461836"/>
    <lineage>
        <taxon>Eukaryota</taxon>
        <taxon>Apusozoa</taxon>
        <taxon>Apusomonadida</taxon>
        <taxon>Apusomonadidae</taxon>
        <taxon>Thecamonas</taxon>
    </lineage>
</organism>
<proteinExistence type="predicted"/>
<evidence type="ECO:0000256" key="7">
    <source>
        <dbReference type="PROSITE-ProRule" id="PRU00649"/>
    </source>
</evidence>
<dbReference type="EMBL" id="GL349444">
    <property type="protein sequence ID" value="KNC46881.1"/>
    <property type="molecule type" value="Genomic_DNA"/>
</dbReference>
<dbReference type="SMART" id="SM00440">
    <property type="entry name" value="ZnF_C2C2"/>
    <property type="match status" value="1"/>
</dbReference>
<dbReference type="PROSITE" id="PS51133">
    <property type="entry name" value="ZF_TFIIS_2"/>
    <property type="match status" value="1"/>
</dbReference>
<keyword evidence="3 6" id="KW-0863">Zinc-finger</keyword>
<dbReference type="SUPFAM" id="SSF47676">
    <property type="entry name" value="Conserved domain common to transcription factors TFIIS, elongin A, CRSP70"/>
    <property type="match status" value="1"/>
</dbReference>
<evidence type="ECO:0000256" key="8">
    <source>
        <dbReference type="SAM" id="MobiDB-lite"/>
    </source>
</evidence>
<dbReference type="STRING" id="461836.A0A0L0D448"/>
<gene>
    <name evidence="12" type="ORF">AMSG_03312</name>
</gene>
<dbReference type="InterPro" id="IPR017923">
    <property type="entry name" value="TFIIS_N"/>
</dbReference>
<evidence type="ECO:0000256" key="1">
    <source>
        <dbReference type="ARBA" id="ARBA00004123"/>
    </source>
</evidence>
<feature type="region of interest" description="Disordered" evidence="8">
    <location>
        <begin position="83"/>
        <end position="105"/>
    </location>
</feature>
<keyword evidence="4" id="KW-0862">Zinc</keyword>
<dbReference type="PANTHER" id="PTHR11477">
    <property type="entry name" value="TRANSCRIPTION FACTOR S-II ZINC FINGER DOMAIN-CONTAINING PROTEIN"/>
    <property type="match status" value="1"/>
</dbReference>
<dbReference type="Pfam" id="PF07500">
    <property type="entry name" value="TFIIS_M"/>
    <property type="match status" value="1"/>
</dbReference>
<dbReference type="PANTHER" id="PTHR11477:SF0">
    <property type="entry name" value="IP08861P-RELATED"/>
    <property type="match status" value="1"/>
</dbReference>
<dbReference type="PROSITE" id="PS51321">
    <property type="entry name" value="TFIIS_CENTRAL"/>
    <property type="match status" value="1"/>
</dbReference>
<dbReference type="eggNOG" id="KOG1105">
    <property type="taxonomic scope" value="Eukaryota"/>
</dbReference>
<name>A0A0L0D448_THETB</name>
<dbReference type="GeneID" id="25562924"/>
<sequence length="302" mass="32941">MAKSGTVATVMGINMDLKSLVSDATAKERVLDMLVQLESEPVTVEVLKKTKVGHTVNMLRKHEVPEVRTKAKRLLASWRAMYSGSKSPATPPGQKSFKRMAPPASAKVAAAKPEAGAEAKPASKVRADNKAVSSGTYATTGVRARDFMRKLFFEGLGKTAEGGQERTPAEVAVAIEEAMFAAEGEDVTADYKRRGRAIAAVLRDEKNPLPLQLLQGSMSTEMFMGLSDEDLVNPDVRDTIKAAKIQGDKDMAMAEVMAETDMFKCGKCKERKCTYYQLQTRSADEPMTVFVTCTNCGNKWRC</sequence>
<protein>
    <submittedName>
        <fullName evidence="12">Transcription elongation factor S-II</fullName>
    </submittedName>
</protein>
<evidence type="ECO:0000256" key="6">
    <source>
        <dbReference type="PROSITE-ProRule" id="PRU00472"/>
    </source>
</evidence>
<dbReference type="Gene3D" id="2.20.25.10">
    <property type="match status" value="1"/>
</dbReference>
<keyword evidence="5 7" id="KW-0539">Nucleus</keyword>
<comment type="subcellular location">
    <subcellularLocation>
        <location evidence="1 7">Nucleus</location>
    </subcellularLocation>
</comment>
<dbReference type="Proteomes" id="UP000054408">
    <property type="component" value="Unassembled WGS sequence"/>
</dbReference>
<evidence type="ECO:0000259" key="11">
    <source>
        <dbReference type="PROSITE" id="PS51321"/>
    </source>
</evidence>
<dbReference type="PROSITE" id="PS00466">
    <property type="entry name" value="ZF_TFIIS_1"/>
    <property type="match status" value="1"/>
</dbReference>
<evidence type="ECO:0000256" key="3">
    <source>
        <dbReference type="ARBA" id="ARBA00022771"/>
    </source>
</evidence>
<evidence type="ECO:0000313" key="12">
    <source>
        <dbReference type="EMBL" id="KNC46881.1"/>
    </source>
</evidence>
<accession>A0A0L0D448</accession>
<dbReference type="InterPro" id="IPR035100">
    <property type="entry name" value="TF_IIS-typ"/>
</dbReference>
<evidence type="ECO:0000256" key="5">
    <source>
        <dbReference type="ARBA" id="ARBA00023242"/>
    </source>
</evidence>
<dbReference type="Pfam" id="PF08711">
    <property type="entry name" value="Med26"/>
    <property type="match status" value="1"/>
</dbReference>
<evidence type="ECO:0000259" key="10">
    <source>
        <dbReference type="PROSITE" id="PS51319"/>
    </source>
</evidence>
<evidence type="ECO:0000256" key="4">
    <source>
        <dbReference type="ARBA" id="ARBA00022833"/>
    </source>
</evidence>
<dbReference type="GO" id="GO:0008270">
    <property type="term" value="F:zinc ion binding"/>
    <property type="evidence" value="ECO:0007669"/>
    <property type="project" value="UniProtKB-KW"/>
</dbReference>
<dbReference type="RefSeq" id="XP_013760154.1">
    <property type="nucleotide sequence ID" value="XM_013904700.1"/>
</dbReference>
<dbReference type="GO" id="GO:0003676">
    <property type="term" value="F:nucleic acid binding"/>
    <property type="evidence" value="ECO:0007669"/>
    <property type="project" value="InterPro"/>
</dbReference>
<keyword evidence="12" id="KW-0648">Protein biosynthesis</keyword>
<dbReference type="PIRSF" id="PIRSF006704">
    <property type="entry name" value="TF_IIS"/>
    <property type="match status" value="1"/>
</dbReference>
<evidence type="ECO:0000256" key="2">
    <source>
        <dbReference type="ARBA" id="ARBA00022723"/>
    </source>
</evidence>
<dbReference type="Gene3D" id="1.10.472.30">
    <property type="entry name" value="Transcription elongation factor S-II, central domain"/>
    <property type="match status" value="1"/>
</dbReference>
<dbReference type="OMA" id="RFVVMTH"/>
<feature type="domain" description="TFIIS-type" evidence="9">
    <location>
        <begin position="261"/>
        <end position="301"/>
    </location>
</feature>
<dbReference type="PROSITE" id="PS51319">
    <property type="entry name" value="TFIIS_N"/>
    <property type="match status" value="1"/>
</dbReference>
<keyword evidence="13" id="KW-1185">Reference proteome</keyword>
<dbReference type="Pfam" id="PF01096">
    <property type="entry name" value="Zn_ribbon_TFIIS"/>
    <property type="match status" value="1"/>
</dbReference>
<dbReference type="GO" id="GO:0005634">
    <property type="term" value="C:nucleus"/>
    <property type="evidence" value="ECO:0007669"/>
    <property type="project" value="UniProtKB-SubCell"/>
</dbReference>
<dbReference type="CDD" id="cd13749">
    <property type="entry name" value="Zn-ribbon_TFIIS"/>
    <property type="match status" value="1"/>
</dbReference>
<dbReference type="Gene3D" id="1.20.930.10">
    <property type="entry name" value="Conserved domain common to transcription factors TFIIS, elongin A, CRSP70"/>
    <property type="match status" value="1"/>
</dbReference>
<dbReference type="InterPro" id="IPR036575">
    <property type="entry name" value="TFIIS_cen_dom_sf"/>
</dbReference>
<dbReference type="InterPro" id="IPR003617">
    <property type="entry name" value="TFIIS/CRSP70_N_sub"/>
</dbReference>
<feature type="domain" description="TFIIS N-terminal" evidence="10">
    <location>
        <begin position="1"/>
        <end position="85"/>
    </location>
</feature>
<dbReference type="CDD" id="cd00183">
    <property type="entry name" value="TFIIS_I"/>
    <property type="match status" value="1"/>
</dbReference>
<dbReference type="InterPro" id="IPR003618">
    <property type="entry name" value="TFIIS_cen_dom"/>
</dbReference>
<dbReference type="SUPFAM" id="SSF57783">
    <property type="entry name" value="Zinc beta-ribbon"/>
    <property type="match status" value="1"/>
</dbReference>
<dbReference type="GO" id="GO:0003746">
    <property type="term" value="F:translation elongation factor activity"/>
    <property type="evidence" value="ECO:0007669"/>
    <property type="project" value="UniProtKB-KW"/>
</dbReference>
<evidence type="ECO:0000259" key="9">
    <source>
        <dbReference type="PROSITE" id="PS51133"/>
    </source>
</evidence>